<comment type="subcellular location">
    <subcellularLocation>
        <location evidence="1">Nucleus</location>
        <location evidence="1">Nuclear pore complex</location>
    </subcellularLocation>
</comment>
<keyword evidence="4 12" id="KW-0853">WD repeat</keyword>
<dbReference type="OrthoDB" id="364224at2759"/>
<evidence type="ECO:0000256" key="6">
    <source>
        <dbReference type="ARBA" id="ARBA00022816"/>
    </source>
</evidence>
<accession>A0A0S4JEG3</accession>
<organism evidence="13 14">
    <name type="scientific">Bodo saltans</name>
    <name type="common">Flagellated protozoan</name>
    <dbReference type="NCBI Taxonomy" id="75058"/>
    <lineage>
        <taxon>Eukaryota</taxon>
        <taxon>Discoba</taxon>
        <taxon>Euglenozoa</taxon>
        <taxon>Kinetoplastea</taxon>
        <taxon>Metakinetoplastina</taxon>
        <taxon>Eubodonida</taxon>
        <taxon>Bodonidae</taxon>
        <taxon>Bodo</taxon>
    </lineage>
</organism>
<evidence type="ECO:0000256" key="5">
    <source>
        <dbReference type="ARBA" id="ARBA00022737"/>
    </source>
</evidence>
<feature type="repeat" description="WD" evidence="12">
    <location>
        <begin position="56"/>
        <end position="89"/>
    </location>
</feature>
<keyword evidence="10" id="KW-0906">Nuclear pore complex</keyword>
<dbReference type="Proteomes" id="UP000051952">
    <property type="component" value="Unassembled WGS sequence"/>
</dbReference>
<dbReference type="VEuPathDB" id="TriTrypDB:BSAL_09840"/>
<dbReference type="SUPFAM" id="SSF50978">
    <property type="entry name" value="WD40 repeat-like"/>
    <property type="match status" value="1"/>
</dbReference>
<comment type="similarity">
    <text evidence="2">Belongs to the WD repeat SEC13 family.</text>
</comment>
<evidence type="ECO:0000256" key="2">
    <source>
        <dbReference type="ARBA" id="ARBA00010102"/>
    </source>
</evidence>
<evidence type="ECO:0000313" key="14">
    <source>
        <dbReference type="Proteomes" id="UP000051952"/>
    </source>
</evidence>
<dbReference type="GO" id="GO:0090114">
    <property type="term" value="P:COPII-coated vesicle budding"/>
    <property type="evidence" value="ECO:0007669"/>
    <property type="project" value="TreeGrafter"/>
</dbReference>
<protein>
    <submittedName>
        <fullName evidence="13">WD40 repeat-containing protein, putative</fullName>
    </submittedName>
</protein>
<dbReference type="PANTHER" id="PTHR11024:SF2">
    <property type="entry name" value="PROTEIN SEC13 HOMOLOG"/>
    <property type="match status" value="1"/>
</dbReference>
<evidence type="ECO:0000256" key="1">
    <source>
        <dbReference type="ARBA" id="ARBA00004567"/>
    </source>
</evidence>
<keyword evidence="8" id="KW-0689">Ribosomal protein</keyword>
<evidence type="ECO:0000256" key="7">
    <source>
        <dbReference type="ARBA" id="ARBA00022927"/>
    </source>
</evidence>
<evidence type="ECO:0000256" key="10">
    <source>
        <dbReference type="ARBA" id="ARBA00023132"/>
    </source>
</evidence>
<evidence type="ECO:0000256" key="11">
    <source>
        <dbReference type="ARBA" id="ARBA00023242"/>
    </source>
</evidence>
<dbReference type="GO" id="GO:0006606">
    <property type="term" value="P:protein import into nucleus"/>
    <property type="evidence" value="ECO:0007669"/>
    <property type="project" value="TreeGrafter"/>
</dbReference>
<dbReference type="GO" id="GO:0005198">
    <property type="term" value="F:structural molecule activity"/>
    <property type="evidence" value="ECO:0007669"/>
    <property type="project" value="InterPro"/>
</dbReference>
<evidence type="ECO:0000256" key="3">
    <source>
        <dbReference type="ARBA" id="ARBA00022448"/>
    </source>
</evidence>
<feature type="repeat" description="WD" evidence="12">
    <location>
        <begin position="11"/>
        <end position="52"/>
    </location>
</feature>
<dbReference type="PROSITE" id="PS50294">
    <property type="entry name" value="WD_REPEATS_REGION"/>
    <property type="match status" value="2"/>
</dbReference>
<dbReference type="GO" id="GO:0051028">
    <property type="term" value="P:mRNA transport"/>
    <property type="evidence" value="ECO:0007669"/>
    <property type="project" value="UniProtKB-KW"/>
</dbReference>
<proteinExistence type="inferred from homology"/>
<dbReference type="InterPro" id="IPR037363">
    <property type="entry name" value="Sec13/Seh1_fam"/>
</dbReference>
<dbReference type="EMBL" id="CYKH01001507">
    <property type="protein sequence ID" value="CUG87376.1"/>
    <property type="molecule type" value="Genomic_DNA"/>
</dbReference>
<evidence type="ECO:0000313" key="13">
    <source>
        <dbReference type="EMBL" id="CUG87376.1"/>
    </source>
</evidence>
<keyword evidence="14" id="KW-1185">Reference proteome</keyword>
<dbReference type="GO" id="GO:0005840">
    <property type="term" value="C:ribosome"/>
    <property type="evidence" value="ECO:0007669"/>
    <property type="project" value="UniProtKB-KW"/>
</dbReference>
<reference evidence="14" key="1">
    <citation type="submission" date="2015-09" db="EMBL/GenBank/DDBJ databases">
        <authorList>
            <consortium name="Pathogen Informatics"/>
        </authorList>
    </citation>
    <scope>NUCLEOTIDE SEQUENCE [LARGE SCALE GENOMIC DNA]</scope>
    <source>
        <strain evidence="14">Lake Konstanz</strain>
    </source>
</reference>
<dbReference type="InterPro" id="IPR015943">
    <property type="entry name" value="WD40/YVTN_repeat-like_dom_sf"/>
</dbReference>
<keyword evidence="8" id="KW-0687">Ribonucleoprotein</keyword>
<dbReference type="Gene3D" id="2.130.10.10">
    <property type="entry name" value="YVTN repeat-like/Quinoprotein amine dehydrogenase"/>
    <property type="match status" value="1"/>
</dbReference>
<dbReference type="PROSITE" id="PS00678">
    <property type="entry name" value="WD_REPEATS_1"/>
    <property type="match status" value="1"/>
</dbReference>
<keyword evidence="7" id="KW-0653">Protein transport</keyword>
<dbReference type="InterPro" id="IPR001680">
    <property type="entry name" value="WD40_rpt"/>
</dbReference>
<keyword evidence="9" id="KW-0811">Translocation</keyword>
<sequence length="322" mass="35216">MEQHAATTSLETAHSGPIADVATDALGRRLASGGEDGLIQLWDVLPTNALEATAALHGHEGPIVQLSWAHHRFGGMLASCSMDKTVTVWVEATERQWIKSYMRPLPYFPTSIAWAPHEYGPQFACAASNGKVFVFTGISTPNSRTVEQWEVTDFDAHPNTCTSLSWAPCLPPGSLCTIPVSQQPGQQLNTGLPPQRIVTAGNEKGLKVWRFIPQDRHWAREELIREDVNASWVEASWAPNLGLPFTYIAGGAMDGLVVVWRQDGLDGKWSSAMLPQFGGAITRLSWSHVGTFLLVSCADQTATLWRETPTGEWVKQSSLDGK</sequence>
<dbReference type="PANTHER" id="PTHR11024">
    <property type="entry name" value="NUCLEAR PORE COMPLEX PROTEIN SEC13 / SEH1 FAMILY MEMBER"/>
    <property type="match status" value="1"/>
</dbReference>
<dbReference type="SMART" id="SM00320">
    <property type="entry name" value="WD40"/>
    <property type="match status" value="5"/>
</dbReference>
<evidence type="ECO:0000256" key="9">
    <source>
        <dbReference type="ARBA" id="ARBA00023010"/>
    </source>
</evidence>
<dbReference type="AlphaFoldDB" id="A0A0S4JEG3"/>
<dbReference type="InterPro" id="IPR036322">
    <property type="entry name" value="WD40_repeat_dom_sf"/>
</dbReference>
<dbReference type="OMA" id="VKLWTHS"/>
<evidence type="ECO:0000256" key="4">
    <source>
        <dbReference type="ARBA" id="ARBA00022574"/>
    </source>
</evidence>
<keyword evidence="11" id="KW-0539">Nucleus</keyword>
<dbReference type="GO" id="GO:0030127">
    <property type="term" value="C:COPII vesicle coat"/>
    <property type="evidence" value="ECO:0007669"/>
    <property type="project" value="TreeGrafter"/>
</dbReference>
<keyword evidence="6" id="KW-0509">mRNA transport</keyword>
<evidence type="ECO:0000256" key="12">
    <source>
        <dbReference type="PROSITE-ProRule" id="PRU00221"/>
    </source>
</evidence>
<dbReference type="PROSITE" id="PS50082">
    <property type="entry name" value="WD_REPEATS_2"/>
    <property type="match status" value="2"/>
</dbReference>
<name>A0A0S4JEG3_BODSA</name>
<keyword evidence="5" id="KW-0677">Repeat</keyword>
<keyword evidence="3" id="KW-0813">Transport</keyword>
<evidence type="ECO:0000256" key="8">
    <source>
        <dbReference type="ARBA" id="ARBA00022980"/>
    </source>
</evidence>
<dbReference type="InterPro" id="IPR019775">
    <property type="entry name" value="WD40_repeat_CS"/>
</dbReference>
<dbReference type="Pfam" id="PF00400">
    <property type="entry name" value="WD40"/>
    <property type="match status" value="3"/>
</dbReference>
<dbReference type="GO" id="GO:0031080">
    <property type="term" value="C:nuclear pore outer ring"/>
    <property type="evidence" value="ECO:0007669"/>
    <property type="project" value="TreeGrafter"/>
</dbReference>
<gene>
    <name evidence="13" type="ORF">BSAL_09840</name>
</gene>